<reference evidence="1" key="1">
    <citation type="submission" date="2016-10" db="EMBL/GenBank/DDBJ databases">
        <title>Sequence of Gallionella enrichment culture.</title>
        <authorList>
            <person name="Poehlein A."/>
            <person name="Muehling M."/>
            <person name="Daniel R."/>
        </authorList>
    </citation>
    <scope>NUCLEOTIDE SEQUENCE</scope>
</reference>
<sequence>MHHELAGLLEHVLGVDQDFADVAGEIVADGADDQRRFLIDQERSLLRFGRVAHCAPQLEQVVQVPLQLFDLASDARSAGDQAHALGVLELVHRLAQFLAVFAFDAPAHAAAARIVGHEHQIASGQRDIGGERGALVAALFLFHLHQQLLAFLDGVLDARLRGRYAFAEILARNFLERQEAVALLAVIDEAGFERGFDAGDDGFVDIALALLAPGLLDIAVEEFLPLDDGHAQFFRLRGIEQHAFHFNGS</sequence>
<organism evidence="1">
    <name type="scientific">mine drainage metagenome</name>
    <dbReference type="NCBI Taxonomy" id="410659"/>
    <lineage>
        <taxon>unclassified sequences</taxon>
        <taxon>metagenomes</taxon>
        <taxon>ecological metagenomes</taxon>
    </lineage>
</organism>
<name>A0A1J5PP98_9ZZZZ</name>
<comment type="caution">
    <text evidence="1">The sequence shown here is derived from an EMBL/GenBank/DDBJ whole genome shotgun (WGS) entry which is preliminary data.</text>
</comment>
<proteinExistence type="predicted"/>
<protein>
    <submittedName>
        <fullName evidence="1">Uncharacterized protein</fullName>
    </submittedName>
</protein>
<dbReference type="AntiFam" id="ANF00132">
    <property type="entry name" value="Shadow ORF (opposite rne)"/>
</dbReference>
<gene>
    <name evidence="1" type="ORF">GALL_489960</name>
</gene>
<evidence type="ECO:0000313" key="1">
    <source>
        <dbReference type="EMBL" id="OIQ69404.1"/>
    </source>
</evidence>
<dbReference type="AlphaFoldDB" id="A0A1J5PP98"/>
<dbReference type="EMBL" id="MLJW01004748">
    <property type="protein sequence ID" value="OIQ69404.1"/>
    <property type="molecule type" value="Genomic_DNA"/>
</dbReference>
<accession>A0A1J5PP98</accession>